<protein>
    <submittedName>
        <fullName evidence="3">YlxR family protein</fullName>
    </submittedName>
</protein>
<dbReference type="PANTHER" id="PTHR34215">
    <property type="entry name" value="BLL0784 PROTEIN"/>
    <property type="match status" value="1"/>
</dbReference>
<dbReference type="Proteomes" id="UP001596087">
    <property type="component" value="Unassembled WGS sequence"/>
</dbReference>
<accession>A0ABW0BP85</accession>
<dbReference type="EMBL" id="JBHSKD010000027">
    <property type="protein sequence ID" value="MFC5179058.1"/>
    <property type="molecule type" value="Genomic_DNA"/>
</dbReference>
<dbReference type="InterPro" id="IPR007393">
    <property type="entry name" value="YlxR_dom"/>
</dbReference>
<evidence type="ECO:0000313" key="4">
    <source>
        <dbReference type="Proteomes" id="UP001596087"/>
    </source>
</evidence>
<feature type="domain" description="YlxR" evidence="2">
    <location>
        <begin position="36"/>
        <end position="101"/>
    </location>
</feature>
<feature type="region of interest" description="Disordered" evidence="1">
    <location>
        <begin position="59"/>
        <end position="79"/>
    </location>
</feature>
<reference evidence="4" key="1">
    <citation type="journal article" date="2019" name="Int. J. Syst. Evol. Microbiol.">
        <title>The Global Catalogue of Microorganisms (GCM) 10K type strain sequencing project: providing services to taxonomists for standard genome sequencing and annotation.</title>
        <authorList>
            <consortium name="The Broad Institute Genomics Platform"/>
            <consortium name="The Broad Institute Genome Sequencing Center for Infectious Disease"/>
            <person name="Wu L."/>
            <person name="Ma J."/>
        </authorList>
    </citation>
    <scope>NUCLEOTIDE SEQUENCE [LARGE SCALE GENOMIC DNA]</scope>
    <source>
        <strain evidence="4">DFY41</strain>
    </source>
</reference>
<dbReference type="PANTHER" id="PTHR34215:SF1">
    <property type="entry name" value="YLXR DOMAIN-CONTAINING PROTEIN"/>
    <property type="match status" value="1"/>
</dbReference>
<dbReference type="SUPFAM" id="SSF64376">
    <property type="entry name" value="YlxR-like"/>
    <property type="match status" value="1"/>
</dbReference>
<comment type="caution">
    <text evidence="3">The sequence shown here is derived from an EMBL/GenBank/DDBJ whole genome shotgun (WGS) entry which is preliminary data.</text>
</comment>
<keyword evidence="4" id="KW-1185">Reference proteome</keyword>
<dbReference type="InterPro" id="IPR035931">
    <property type="entry name" value="YlxR-like_sf"/>
</dbReference>
<proteinExistence type="predicted"/>
<organism evidence="3 4">
    <name type="scientific">Nocardioides taihuensis</name>
    <dbReference type="NCBI Taxonomy" id="1835606"/>
    <lineage>
        <taxon>Bacteria</taxon>
        <taxon>Bacillati</taxon>
        <taxon>Actinomycetota</taxon>
        <taxon>Actinomycetes</taxon>
        <taxon>Propionibacteriales</taxon>
        <taxon>Nocardioidaceae</taxon>
        <taxon>Nocardioides</taxon>
    </lineage>
</organism>
<dbReference type="InterPro" id="IPR037465">
    <property type="entry name" value="YlxR"/>
</dbReference>
<evidence type="ECO:0000256" key="1">
    <source>
        <dbReference type="SAM" id="MobiDB-lite"/>
    </source>
</evidence>
<dbReference type="Pfam" id="PF04296">
    <property type="entry name" value="YlxR"/>
    <property type="match status" value="1"/>
</dbReference>
<dbReference type="RefSeq" id="WP_378592931.1">
    <property type="nucleotide sequence ID" value="NZ_JBHSKD010000027.1"/>
</dbReference>
<gene>
    <name evidence="3" type="ORF">ACFPGP_20410</name>
</gene>
<sequence>MTVRRSRFEFARPRTVGLPEVARERLPAPTTGLPVRTCIGCRERAAKRNLLRVVAGQDADGHPAVVPDPDGTAPGRGAHLHPTSACYDLAVRRRAFTRALRLREGLASTPVGEYLVAAAQTDTSTDRNWSSSS</sequence>
<evidence type="ECO:0000259" key="2">
    <source>
        <dbReference type="Pfam" id="PF04296"/>
    </source>
</evidence>
<name>A0ABW0BP85_9ACTN</name>
<evidence type="ECO:0000313" key="3">
    <source>
        <dbReference type="EMBL" id="MFC5179058.1"/>
    </source>
</evidence>
<dbReference type="Gene3D" id="3.30.1230.10">
    <property type="entry name" value="YlxR-like"/>
    <property type="match status" value="1"/>
</dbReference>